<organism evidence="2 3">
    <name type="scientific">Arthrobacter ginkgonis</name>
    <dbReference type="NCBI Taxonomy" id="1630594"/>
    <lineage>
        <taxon>Bacteria</taxon>
        <taxon>Bacillati</taxon>
        <taxon>Actinomycetota</taxon>
        <taxon>Actinomycetes</taxon>
        <taxon>Micrococcales</taxon>
        <taxon>Micrococcaceae</taxon>
        <taxon>Arthrobacter</taxon>
    </lineage>
</organism>
<protein>
    <submittedName>
        <fullName evidence="2">Uncharacterized protein</fullName>
    </submittedName>
</protein>
<comment type="caution">
    <text evidence="2">The sequence shown here is derived from an EMBL/GenBank/DDBJ whole genome shotgun (WGS) entry which is preliminary data.</text>
</comment>
<sequence>METGVHASENVCSKASVLRPSKKVNEAAPNGARPGRAGRRLAGSSQGRCHAESFTGTQPSILSRIEPAAAATGRNNSVIFDPSHLSDMGHSVEGERAVVGVSYDGA</sequence>
<dbReference type="Proteomes" id="UP001500752">
    <property type="component" value="Unassembled WGS sequence"/>
</dbReference>
<name>A0ABP7BXZ1_9MICC</name>
<feature type="compositionally biased region" description="Low complexity" evidence="1">
    <location>
        <begin position="27"/>
        <end position="48"/>
    </location>
</feature>
<proteinExistence type="predicted"/>
<gene>
    <name evidence="2" type="ORF">GCM10023081_09250</name>
</gene>
<accession>A0ABP7BXZ1</accession>
<dbReference type="EMBL" id="BAABEO010000008">
    <property type="protein sequence ID" value="GAA3673044.1"/>
    <property type="molecule type" value="Genomic_DNA"/>
</dbReference>
<feature type="region of interest" description="Disordered" evidence="1">
    <location>
        <begin position="1"/>
        <end position="62"/>
    </location>
</feature>
<evidence type="ECO:0000313" key="3">
    <source>
        <dbReference type="Proteomes" id="UP001500752"/>
    </source>
</evidence>
<evidence type="ECO:0000313" key="2">
    <source>
        <dbReference type="EMBL" id="GAA3673044.1"/>
    </source>
</evidence>
<reference evidence="3" key="1">
    <citation type="journal article" date="2019" name="Int. J. Syst. Evol. Microbiol.">
        <title>The Global Catalogue of Microorganisms (GCM) 10K type strain sequencing project: providing services to taxonomists for standard genome sequencing and annotation.</title>
        <authorList>
            <consortium name="The Broad Institute Genomics Platform"/>
            <consortium name="The Broad Institute Genome Sequencing Center for Infectious Disease"/>
            <person name="Wu L."/>
            <person name="Ma J."/>
        </authorList>
    </citation>
    <scope>NUCLEOTIDE SEQUENCE [LARGE SCALE GENOMIC DNA]</scope>
    <source>
        <strain evidence="3">JCM 30742</strain>
    </source>
</reference>
<evidence type="ECO:0000256" key="1">
    <source>
        <dbReference type="SAM" id="MobiDB-lite"/>
    </source>
</evidence>
<keyword evidence="3" id="KW-1185">Reference proteome</keyword>